<dbReference type="InterPro" id="IPR009061">
    <property type="entry name" value="DNA-bd_dom_put_sf"/>
</dbReference>
<dbReference type="EMBL" id="JAJEKE010000014">
    <property type="protein sequence ID" value="MCQ1530709.1"/>
    <property type="molecule type" value="Genomic_DNA"/>
</dbReference>
<evidence type="ECO:0000259" key="2">
    <source>
        <dbReference type="PROSITE" id="PS50937"/>
    </source>
</evidence>
<dbReference type="PANTHER" id="PTHR30204">
    <property type="entry name" value="REDOX-CYCLING DRUG-SENSING TRANSCRIPTIONAL ACTIVATOR SOXR"/>
    <property type="match status" value="1"/>
</dbReference>
<dbReference type="Gene3D" id="1.10.1660.10">
    <property type="match status" value="1"/>
</dbReference>
<dbReference type="InterPro" id="IPR029442">
    <property type="entry name" value="GyrI-like"/>
</dbReference>
<proteinExistence type="predicted"/>
<dbReference type="InterPro" id="IPR000551">
    <property type="entry name" value="MerR-type_HTH_dom"/>
</dbReference>
<name>A0ABT1NHZ2_9FIRM</name>
<dbReference type="SMART" id="SM00871">
    <property type="entry name" value="AraC_E_bind"/>
    <property type="match status" value="1"/>
</dbReference>
<dbReference type="InterPro" id="IPR047057">
    <property type="entry name" value="MerR_fam"/>
</dbReference>
<organism evidence="3 4">
    <name type="scientific">Lutispora saccharofermentans</name>
    <dbReference type="NCBI Taxonomy" id="3024236"/>
    <lineage>
        <taxon>Bacteria</taxon>
        <taxon>Bacillati</taxon>
        <taxon>Bacillota</taxon>
        <taxon>Clostridia</taxon>
        <taxon>Lutisporales</taxon>
        <taxon>Lutisporaceae</taxon>
        <taxon>Lutispora</taxon>
    </lineage>
</organism>
<dbReference type="InterPro" id="IPR011256">
    <property type="entry name" value="Reg_factor_effector_dom_sf"/>
</dbReference>
<comment type="caution">
    <text evidence="3">The sequence shown here is derived from an EMBL/GenBank/DDBJ whole genome shotgun (WGS) entry which is preliminary data.</text>
</comment>
<evidence type="ECO:0000313" key="4">
    <source>
        <dbReference type="Proteomes" id="UP001651880"/>
    </source>
</evidence>
<keyword evidence="1" id="KW-0238">DNA-binding</keyword>
<protein>
    <submittedName>
        <fullName evidence="3">MerR family transcriptional regulator</fullName>
    </submittedName>
</protein>
<dbReference type="PANTHER" id="PTHR30204:SF97">
    <property type="entry name" value="MERR FAMILY REGULATORY PROTEIN"/>
    <property type="match status" value="1"/>
</dbReference>
<evidence type="ECO:0000256" key="1">
    <source>
        <dbReference type="ARBA" id="ARBA00023125"/>
    </source>
</evidence>
<dbReference type="SUPFAM" id="SSF55136">
    <property type="entry name" value="Probable bacterial effector-binding domain"/>
    <property type="match status" value="1"/>
</dbReference>
<dbReference type="RefSeq" id="WP_255228232.1">
    <property type="nucleotide sequence ID" value="NZ_JAJEKE010000014.1"/>
</dbReference>
<dbReference type="Pfam" id="PF13411">
    <property type="entry name" value="MerR_1"/>
    <property type="match status" value="1"/>
</dbReference>
<accession>A0ABT1NHZ2</accession>
<dbReference type="Pfam" id="PF06445">
    <property type="entry name" value="GyrI-like"/>
    <property type="match status" value="1"/>
</dbReference>
<dbReference type="Proteomes" id="UP001651880">
    <property type="component" value="Unassembled WGS sequence"/>
</dbReference>
<sequence>MLQIGAFSVLSKIGIRTLRYYANFGLLVPAFVDSATNYRYYTEAQLVQANRIESLRAMGMSLSQIKQLLCEYDNADKIKAFLVDEIHKKENEMLKIKSQTGLLQSALEYFEKESYHYHCNITVKKFKAQPVISLRSKIDAYSQESLLWKNLFDFVATNKLSFPSTSLNIAIYHDKEYRDKEIDVEVQKEISTVVKGSEAVRCFMRPAVLAATVTLQGELSFYSELNSVIAHWVSHNGYELDGPMFNIYHIAPDANADNQSPITEVCFPIRTKENG</sequence>
<gene>
    <name evidence="3" type="ORF">LJD61_14295</name>
</gene>
<keyword evidence="4" id="KW-1185">Reference proteome</keyword>
<dbReference type="Gene3D" id="3.20.80.10">
    <property type="entry name" value="Regulatory factor, effector binding domain"/>
    <property type="match status" value="1"/>
</dbReference>
<evidence type="ECO:0000313" key="3">
    <source>
        <dbReference type="EMBL" id="MCQ1530709.1"/>
    </source>
</evidence>
<dbReference type="PROSITE" id="PS50937">
    <property type="entry name" value="HTH_MERR_2"/>
    <property type="match status" value="1"/>
</dbReference>
<reference evidence="3 4" key="1">
    <citation type="submission" date="2021-10" db="EMBL/GenBank/DDBJ databases">
        <title>Lutispora strain m25 sp. nov., a thermophilic, non-spore-forming bacterium isolated from a lab-scale methanogenic bioreactor digesting anaerobic sludge.</title>
        <authorList>
            <person name="El Houari A."/>
            <person name="Mcdonald J."/>
        </authorList>
    </citation>
    <scope>NUCLEOTIDE SEQUENCE [LARGE SCALE GENOMIC DNA]</scope>
    <source>
        <strain evidence="4">m25</strain>
    </source>
</reference>
<feature type="domain" description="HTH merR-type" evidence="2">
    <location>
        <begin position="1"/>
        <end position="71"/>
    </location>
</feature>
<dbReference type="SMART" id="SM00422">
    <property type="entry name" value="HTH_MERR"/>
    <property type="match status" value="1"/>
</dbReference>
<dbReference type="SUPFAM" id="SSF46955">
    <property type="entry name" value="Putative DNA-binding domain"/>
    <property type="match status" value="1"/>
</dbReference>
<dbReference type="InterPro" id="IPR010499">
    <property type="entry name" value="AraC_E-bd"/>
</dbReference>